<dbReference type="Pfam" id="PF04063">
    <property type="entry name" value="DUF383"/>
    <property type="match status" value="1"/>
</dbReference>
<dbReference type="Gene3D" id="1.25.10.10">
    <property type="entry name" value="Leucine-rich Repeat Variant"/>
    <property type="match status" value="1"/>
</dbReference>
<accession>A0A6J2JV73</accession>
<dbReference type="RefSeq" id="XP_028032104.1">
    <property type="nucleotide sequence ID" value="XM_028176303.1"/>
</dbReference>
<dbReference type="OrthoDB" id="338814at2759"/>
<dbReference type="Proteomes" id="UP000504629">
    <property type="component" value="Unplaced"/>
</dbReference>
<dbReference type="GeneID" id="114244465"/>
<feature type="domain" description="Protein HGH1 C-terminal" evidence="4">
    <location>
        <begin position="278"/>
        <end position="330"/>
    </location>
</feature>
<organism evidence="5 6">
    <name type="scientific">Bombyx mandarina</name>
    <name type="common">Wild silk moth</name>
    <name type="synonym">Wild silkworm</name>
    <dbReference type="NCBI Taxonomy" id="7092"/>
    <lineage>
        <taxon>Eukaryota</taxon>
        <taxon>Metazoa</taxon>
        <taxon>Ecdysozoa</taxon>
        <taxon>Arthropoda</taxon>
        <taxon>Hexapoda</taxon>
        <taxon>Insecta</taxon>
        <taxon>Pterygota</taxon>
        <taxon>Neoptera</taxon>
        <taxon>Endopterygota</taxon>
        <taxon>Lepidoptera</taxon>
        <taxon>Glossata</taxon>
        <taxon>Ditrysia</taxon>
        <taxon>Bombycoidea</taxon>
        <taxon>Bombycidae</taxon>
        <taxon>Bombycinae</taxon>
        <taxon>Bombyx</taxon>
    </lineage>
</organism>
<dbReference type="PANTHER" id="PTHR13387:SF9">
    <property type="entry name" value="PROTEIN HGH1 HOMOLOG"/>
    <property type="match status" value="1"/>
</dbReference>
<evidence type="ECO:0000259" key="4">
    <source>
        <dbReference type="Pfam" id="PF04064"/>
    </source>
</evidence>
<name>A0A6J2JV73_BOMMA</name>
<evidence type="ECO:0000313" key="6">
    <source>
        <dbReference type="RefSeq" id="XP_028032104.1"/>
    </source>
</evidence>
<evidence type="ECO:0000313" key="5">
    <source>
        <dbReference type="Proteomes" id="UP000504629"/>
    </source>
</evidence>
<dbReference type="InterPro" id="IPR011989">
    <property type="entry name" value="ARM-like"/>
</dbReference>
<dbReference type="InterPro" id="IPR039717">
    <property type="entry name" value="Hgh1"/>
</dbReference>
<protein>
    <recommendedName>
        <fullName evidence="2">Protein HGH1 homolog</fullName>
    </recommendedName>
</protein>
<gene>
    <name evidence="6" type="primary">LOC114244465</name>
</gene>
<reference evidence="6" key="1">
    <citation type="submission" date="2025-08" db="UniProtKB">
        <authorList>
            <consortium name="RefSeq"/>
        </authorList>
    </citation>
    <scope>IDENTIFICATION</scope>
    <source>
        <tissue evidence="6">Silk gland</tissue>
    </source>
</reference>
<evidence type="ECO:0000259" key="3">
    <source>
        <dbReference type="Pfam" id="PF04063"/>
    </source>
</evidence>
<proteinExistence type="inferred from homology"/>
<dbReference type="InterPro" id="IPR016024">
    <property type="entry name" value="ARM-type_fold"/>
</dbReference>
<keyword evidence="5" id="KW-1185">Reference proteome</keyword>
<feature type="domain" description="Protein HGH1 N-terminal" evidence="3">
    <location>
        <begin position="103"/>
        <end position="272"/>
    </location>
</feature>
<dbReference type="AlphaFoldDB" id="A0A6J2JV73"/>
<dbReference type="PANTHER" id="PTHR13387">
    <property type="entry name" value="PROTEIN HGH1 HOMOLOG"/>
    <property type="match status" value="1"/>
</dbReference>
<sequence length="361" mass="42014">MALDSFDELIEFLKPESRIDLRHISMDYLVSLSGTEDGVNKMLEHERITQAVIELTDDRIKEIAKHALLMLVNISAYTRGATELLKYKPLRYKNIIDLLISYVLNPNKTDADAACMTLSNITRLEDELEVCLNTFIPHLNDIMNAFVNTEFNKTGSNLHYLAPMFSNLACSHRIRKWLCEENPHVPLIKLIPFCNYDVSNIRKGGAIGTIRNISFDTDYHEFLVSPDLDLLTYILYPLMGNEDYPDDEMETLPVTLQYLPKEKRREPDIDIRILILETLNKLCAQRRGRQYLRENGVYYIMREYHKWEKDPKALIACENVVDILIQKEDEVGVEDLSTIEVPEELRERFNKTNSDFMMNLQ</sequence>
<dbReference type="InterPro" id="IPR007206">
    <property type="entry name" value="Protein_HGH1_C"/>
</dbReference>
<dbReference type="SUPFAM" id="SSF48371">
    <property type="entry name" value="ARM repeat"/>
    <property type="match status" value="1"/>
</dbReference>
<dbReference type="Pfam" id="PF04064">
    <property type="entry name" value="DUF384"/>
    <property type="match status" value="1"/>
</dbReference>
<comment type="similarity">
    <text evidence="1">Belongs to the HGH1 family.</text>
</comment>
<dbReference type="InterPro" id="IPR007205">
    <property type="entry name" value="Protein_HGH1_N"/>
</dbReference>
<evidence type="ECO:0000256" key="1">
    <source>
        <dbReference type="ARBA" id="ARBA00006712"/>
    </source>
</evidence>
<dbReference type="KEGG" id="bman:114244465"/>
<evidence type="ECO:0000256" key="2">
    <source>
        <dbReference type="ARBA" id="ARBA00014076"/>
    </source>
</evidence>